<accession>A0A9Q0H2K1</accession>
<dbReference type="EMBL" id="JAMYWD010000010">
    <property type="protein sequence ID" value="KAJ4958656.1"/>
    <property type="molecule type" value="Genomic_DNA"/>
</dbReference>
<dbReference type="AlphaFoldDB" id="A0A9Q0H2K1"/>
<evidence type="ECO:0000313" key="1">
    <source>
        <dbReference type="EMBL" id="KAJ4958656.1"/>
    </source>
</evidence>
<gene>
    <name evidence="1" type="ORF">NE237_025767</name>
</gene>
<sequence>MKQIPLDETEEEQLDFLEEAIGYFSTPPNDVHQQPLSYGKSLNQCFPINGTSDLDGVDCANFCIGPINADLPYTYAPSVDKFDHNSFMLPTMNHEFGFNNSSQASPAANSSHDSSSRLSSWNHEILFNNSSRQGGRSFFLDPSQSYDSMGFIAPESSHDNSSMFQQKATDIDIEALLKF</sequence>
<name>A0A9Q0H2K1_9MAGN</name>
<protein>
    <submittedName>
        <fullName evidence="1">Uncharacterized protein</fullName>
    </submittedName>
</protein>
<keyword evidence="2" id="KW-1185">Reference proteome</keyword>
<dbReference type="Proteomes" id="UP001141806">
    <property type="component" value="Unassembled WGS sequence"/>
</dbReference>
<organism evidence="1 2">
    <name type="scientific">Protea cynaroides</name>
    <dbReference type="NCBI Taxonomy" id="273540"/>
    <lineage>
        <taxon>Eukaryota</taxon>
        <taxon>Viridiplantae</taxon>
        <taxon>Streptophyta</taxon>
        <taxon>Embryophyta</taxon>
        <taxon>Tracheophyta</taxon>
        <taxon>Spermatophyta</taxon>
        <taxon>Magnoliopsida</taxon>
        <taxon>Proteales</taxon>
        <taxon>Proteaceae</taxon>
        <taxon>Protea</taxon>
    </lineage>
</organism>
<comment type="caution">
    <text evidence="1">The sequence shown here is derived from an EMBL/GenBank/DDBJ whole genome shotgun (WGS) entry which is preliminary data.</text>
</comment>
<reference evidence="1" key="1">
    <citation type="journal article" date="2023" name="Plant J.">
        <title>The genome of the king protea, Protea cynaroides.</title>
        <authorList>
            <person name="Chang J."/>
            <person name="Duong T.A."/>
            <person name="Schoeman C."/>
            <person name="Ma X."/>
            <person name="Roodt D."/>
            <person name="Barker N."/>
            <person name="Li Z."/>
            <person name="Van de Peer Y."/>
            <person name="Mizrachi E."/>
        </authorList>
    </citation>
    <scope>NUCLEOTIDE SEQUENCE</scope>
    <source>
        <tissue evidence="1">Young leaves</tissue>
    </source>
</reference>
<evidence type="ECO:0000313" key="2">
    <source>
        <dbReference type="Proteomes" id="UP001141806"/>
    </source>
</evidence>
<proteinExistence type="predicted"/>